<feature type="compositionally biased region" description="Pro residues" evidence="1">
    <location>
        <begin position="1"/>
        <end position="14"/>
    </location>
</feature>
<feature type="region of interest" description="Disordered" evidence="1">
    <location>
        <begin position="322"/>
        <end position="384"/>
    </location>
</feature>
<feature type="compositionally biased region" description="Polar residues" evidence="1">
    <location>
        <begin position="15"/>
        <end position="39"/>
    </location>
</feature>
<feature type="region of interest" description="Disordered" evidence="1">
    <location>
        <begin position="647"/>
        <end position="668"/>
    </location>
</feature>
<feature type="region of interest" description="Disordered" evidence="1">
    <location>
        <begin position="536"/>
        <end position="613"/>
    </location>
</feature>
<feature type="compositionally biased region" description="Low complexity" evidence="1">
    <location>
        <begin position="224"/>
        <end position="235"/>
    </location>
</feature>
<keyword evidence="3" id="KW-1185">Reference proteome</keyword>
<protein>
    <submittedName>
        <fullName evidence="2">Uncharacterized protein</fullName>
    </submittedName>
</protein>
<comment type="caution">
    <text evidence="2">The sequence shown here is derived from an EMBL/GenBank/DDBJ whole genome shotgun (WGS) entry which is preliminary data.</text>
</comment>
<evidence type="ECO:0000313" key="2">
    <source>
        <dbReference type="EMBL" id="GJJ13781.1"/>
    </source>
</evidence>
<gene>
    <name evidence="2" type="ORF">Clacol_008038</name>
</gene>
<feature type="compositionally biased region" description="Polar residues" evidence="1">
    <location>
        <begin position="71"/>
        <end position="92"/>
    </location>
</feature>
<organism evidence="2 3">
    <name type="scientific">Clathrus columnatus</name>
    <dbReference type="NCBI Taxonomy" id="1419009"/>
    <lineage>
        <taxon>Eukaryota</taxon>
        <taxon>Fungi</taxon>
        <taxon>Dikarya</taxon>
        <taxon>Basidiomycota</taxon>
        <taxon>Agaricomycotina</taxon>
        <taxon>Agaricomycetes</taxon>
        <taxon>Phallomycetidae</taxon>
        <taxon>Phallales</taxon>
        <taxon>Clathraceae</taxon>
        <taxon>Clathrus</taxon>
    </lineage>
</organism>
<feature type="region of interest" description="Disordered" evidence="1">
    <location>
        <begin position="1"/>
        <end position="125"/>
    </location>
</feature>
<proteinExistence type="predicted"/>
<feature type="compositionally biased region" description="Polar residues" evidence="1">
    <location>
        <begin position="147"/>
        <end position="166"/>
    </location>
</feature>
<feature type="compositionally biased region" description="Basic residues" evidence="1">
    <location>
        <begin position="557"/>
        <end position="568"/>
    </location>
</feature>
<reference evidence="2" key="1">
    <citation type="submission" date="2021-10" db="EMBL/GenBank/DDBJ databases">
        <title>De novo Genome Assembly of Clathrus columnatus (Basidiomycota, Fungi) Using Illumina and Nanopore Sequence Data.</title>
        <authorList>
            <person name="Ogiso-Tanaka E."/>
            <person name="Itagaki H."/>
            <person name="Hosoya T."/>
            <person name="Hosaka K."/>
        </authorList>
    </citation>
    <scope>NUCLEOTIDE SEQUENCE</scope>
    <source>
        <strain evidence="2">MO-923</strain>
    </source>
</reference>
<evidence type="ECO:0000313" key="3">
    <source>
        <dbReference type="Proteomes" id="UP001050691"/>
    </source>
</evidence>
<name>A0AAV5ALH1_9AGAM</name>
<dbReference type="EMBL" id="BPWL01000009">
    <property type="protein sequence ID" value="GJJ13781.1"/>
    <property type="molecule type" value="Genomic_DNA"/>
</dbReference>
<feature type="compositionally biased region" description="Low complexity" evidence="1">
    <location>
        <begin position="167"/>
        <end position="182"/>
    </location>
</feature>
<evidence type="ECO:0000256" key="1">
    <source>
        <dbReference type="SAM" id="MobiDB-lite"/>
    </source>
</evidence>
<accession>A0AAV5ALH1</accession>
<feature type="compositionally biased region" description="Low complexity" evidence="1">
    <location>
        <begin position="356"/>
        <end position="366"/>
    </location>
</feature>
<sequence>MPSTTPPISAPFNPPTQSRVLAFSQAQHRNNILSPSGQHPISPAGIIGSQPSPKPLHPGRGQPSPLVPDLTSRNSVGSLGDSATQRIQSIENLGTRPPFSPFDNGTAGAVDGPTASGYTSSRQPSVDLHGGFNAVDALLPGRDPRLSPQTLLTSGISSQTGTHDSTPSPSSSFASGRGSRFAKFWEKSKEAGGNNAGPGMGGFPPTGVAAMLSQQGVPAPPQSVSPSVSQQGRQPDLGPSNVNGFPGNASIDNIQDMLAMLQNSQGARVNHRPSIPQHLHALHEQQIPHHQPQPQHHFSNANNILDHQFDNNRPSFVPDGLVPGLRPARNRDGSIYTSDGIDDTAPTPPFSIQPRQGQGQQQQQQQFDRQTPGIGGLPQIYNSQNASVGMGGGRMFQPPFRAEPSPLNPVNPNTLQRLPPGLANLGGRPPHDPSAYVNGGVVPGLGVGMGLGGLDGPGNAVGGGALQHQQQAFNGFGGNANPSGNFGGPIGMGGMGMSGLGAIGGMNVGASLGVPGGQRGGVGGGQAPLPIQTLLNPNGNAMLSPTGHHPEFTVQQHHPHHPHHHHHPSSVGLRGPPQGLQNQQSTPHGPPPPGISVRSAFGQPGAPGSVGLSPAIQAQLGLRQQQQQQQQAHHILPGMIPPPQMQHLAQQQPGGLHGLHHGHGHGQAQNEHLLSMLMGGLAQRE</sequence>
<feature type="compositionally biased region" description="Gly residues" evidence="1">
    <location>
        <begin position="194"/>
        <end position="204"/>
    </location>
</feature>
<dbReference type="AlphaFoldDB" id="A0AAV5ALH1"/>
<dbReference type="Proteomes" id="UP001050691">
    <property type="component" value="Unassembled WGS sequence"/>
</dbReference>
<feature type="region of interest" description="Disordered" evidence="1">
    <location>
        <begin position="140"/>
        <end position="238"/>
    </location>
</feature>